<dbReference type="InterPro" id="IPR005804">
    <property type="entry name" value="FA_desaturase_dom"/>
</dbReference>
<dbReference type="EMBL" id="BAABJK010000006">
    <property type="protein sequence ID" value="GAA4971171.1"/>
    <property type="molecule type" value="Genomic_DNA"/>
</dbReference>
<gene>
    <name evidence="3" type="ORF">GCM10023315_21500</name>
</gene>
<keyword evidence="4" id="KW-1185">Reference proteome</keyword>
<feature type="transmembrane region" description="Helical" evidence="1">
    <location>
        <begin position="49"/>
        <end position="68"/>
    </location>
</feature>
<sequence length="237" mass="28032">MFINAMKSKKSLNLSVDPIGIILGISIILIWALSLYVLLKWDFDYTNPLVLFGILIQTHLYTGLFITAHDAMHGTVSKNRKINKILGQITLVLFAFNSYNRLLYKHHDHHKFVASEDDPDYHESGNFWIWYWNFIKKYTTLKQLILMTISLQLLRFVFPLENLLLFWILPGILSTSQLFYFGTYIPHKDGHEHGNKHKSGSLKKNHLWAFLSCYFFGYHYEHHDSPGVPWWRLWQMK</sequence>
<feature type="domain" description="Fatty acid desaturase" evidence="2">
    <location>
        <begin position="156"/>
        <end position="233"/>
    </location>
</feature>
<keyword evidence="1" id="KW-0472">Membrane</keyword>
<dbReference type="Pfam" id="PF00487">
    <property type="entry name" value="FA_desaturase"/>
    <property type="match status" value="2"/>
</dbReference>
<evidence type="ECO:0000313" key="4">
    <source>
        <dbReference type="Proteomes" id="UP001501692"/>
    </source>
</evidence>
<feature type="transmembrane region" description="Helical" evidence="1">
    <location>
        <begin position="12"/>
        <end position="37"/>
    </location>
</feature>
<protein>
    <submittedName>
        <fullName evidence="3">Fatty acid desaturase</fullName>
    </submittedName>
</protein>
<keyword evidence="1" id="KW-1133">Transmembrane helix</keyword>
<evidence type="ECO:0000313" key="3">
    <source>
        <dbReference type="EMBL" id="GAA4971171.1"/>
    </source>
</evidence>
<organism evidence="3 4">
    <name type="scientific">Algibacter aquimarinus</name>
    <dbReference type="NCBI Taxonomy" id="1136748"/>
    <lineage>
        <taxon>Bacteria</taxon>
        <taxon>Pseudomonadati</taxon>
        <taxon>Bacteroidota</taxon>
        <taxon>Flavobacteriia</taxon>
        <taxon>Flavobacteriales</taxon>
        <taxon>Flavobacteriaceae</taxon>
        <taxon>Algibacter</taxon>
    </lineage>
</organism>
<keyword evidence="1" id="KW-0812">Transmembrane</keyword>
<feature type="domain" description="Fatty acid desaturase" evidence="2">
    <location>
        <begin position="49"/>
        <end position="144"/>
    </location>
</feature>
<comment type="caution">
    <text evidence="3">The sequence shown here is derived from an EMBL/GenBank/DDBJ whole genome shotgun (WGS) entry which is preliminary data.</text>
</comment>
<accession>A0ABP9HHK5</accession>
<feature type="transmembrane region" description="Helical" evidence="1">
    <location>
        <begin position="164"/>
        <end position="185"/>
    </location>
</feature>
<evidence type="ECO:0000259" key="2">
    <source>
        <dbReference type="Pfam" id="PF00487"/>
    </source>
</evidence>
<dbReference type="Proteomes" id="UP001501692">
    <property type="component" value="Unassembled WGS sequence"/>
</dbReference>
<proteinExistence type="predicted"/>
<name>A0ABP9HHK5_9FLAO</name>
<reference evidence="4" key="1">
    <citation type="journal article" date="2019" name="Int. J. Syst. Evol. Microbiol.">
        <title>The Global Catalogue of Microorganisms (GCM) 10K type strain sequencing project: providing services to taxonomists for standard genome sequencing and annotation.</title>
        <authorList>
            <consortium name="The Broad Institute Genomics Platform"/>
            <consortium name="The Broad Institute Genome Sequencing Center for Infectious Disease"/>
            <person name="Wu L."/>
            <person name="Ma J."/>
        </authorList>
    </citation>
    <scope>NUCLEOTIDE SEQUENCE [LARGE SCALE GENOMIC DNA]</scope>
    <source>
        <strain evidence="4">JCM 18287</strain>
    </source>
</reference>
<evidence type="ECO:0000256" key="1">
    <source>
        <dbReference type="SAM" id="Phobius"/>
    </source>
</evidence>